<gene>
    <name evidence="1" type="ORF">A3841_08500</name>
</gene>
<dbReference type="AlphaFoldDB" id="A0A1Q5PIM2"/>
<evidence type="ECO:0000313" key="2">
    <source>
        <dbReference type="Proteomes" id="UP000186551"/>
    </source>
</evidence>
<dbReference type="Proteomes" id="UP000186551">
    <property type="component" value="Unassembled WGS sequence"/>
</dbReference>
<dbReference type="EMBL" id="LVWA01000002">
    <property type="protein sequence ID" value="OKL42032.1"/>
    <property type="molecule type" value="Genomic_DNA"/>
</dbReference>
<organism evidence="1 2">
    <name type="scientific">Pontibacter flavimaris</name>
    <dbReference type="NCBI Taxonomy" id="1797110"/>
    <lineage>
        <taxon>Bacteria</taxon>
        <taxon>Pseudomonadati</taxon>
        <taxon>Bacteroidota</taxon>
        <taxon>Cytophagia</taxon>
        <taxon>Cytophagales</taxon>
        <taxon>Hymenobacteraceae</taxon>
        <taxon>Pontibacter</taxon>
    </lineage>
</organism>
<protein>
    <submittedName>
        <fullName evidence="1">Uncharacterized protein</fullName>
    </submittedName>
</protein>
<proteinExistence type="predicted"/>
<evidence type="ECO:0000313" key="1">
    <source>
        <dbReference type="EMBL" id="OKL42032.1"/>
    </source>
</evidence>
<comment type="caution">
    <text evidence="1">The sequence shown here is derived from an EMBL/GenBank/DDBJ whole genome shotgun (WGS) entry which is preliminary data.</text>
</comment>
<keyword evidence="2" id="KW-1185">Reference proteome</keyword>
<reference evidence="1 2" key="1">
    <citation type="submission" date="2016-03" db="EMBL/GenBank/DDBJ databases">
        <title>Genome sequence of Pontibacter sp. nov., of the family cytophagaceae, isolated from marine sediment of the Yellow Sea, China.</title>
        <authorList>
            <person name="Zhang G."/>
            <person name="Zhang R."/>
        </authorList>
    </citation>
    <scope>NUCLEOTIDE SEQUENCE [LARGE SCALE GENOMIC DNA]</scope>
    <source>
        <strain evidence="1 2">S10-8</strain>
    </source>
</reference>
<sequence>MRYLFRILDRSLALLEMTMKCLYKYKFTSSEVPGVDSYFAETETIKLVPNQSNYKAPLLG</sequence>
<name>A0A1Q5PIM2_9BACT</name>
<accession>A0A1Q5PIM2</accession>